<comment type="caution">
    <text evidence="12">The sequence shown here is derived from an EMBL/GenBank/DDBJ whole genome shotgun (WGS) entry which is preliminary data.</text>
</comment>
<evidence type="ECO:0000256" key="10">
    <source>
        <dbReference type="RuleBase" id="RU362097"/>
    </source>
</evidence>
<evidence type="ECO:0000256" key="4">
    <source>
        <dbReference type="ARBA" id="ARBA00022692"/>
    </source>
</evidence>
<dbReference type="InterPro" id="IPR003423">
    <property type="entry name" value="OMP_efflux"/>
</dbReference>
<dbReference type="SUPFAM" id="SSF56954">
    <property type="entry name" value="Outer membrane efflux proteins (OEP)"/>
    <property type="match status" value="1"/>
</dbReference>
<accession>A0A3M2I2R3</accession>
<organism evidence="12 13">
    <name type="scientific">Solilutibacter pythonis</name>
    <dbReference type="NCBI Taxonomy" id="2483112"/>
    <lineage>
        <taxon>Bacteria</taxon>
        <taxon>Pseudomonadati</taxon>
        <taxon>Pseudomonadota</taxon>
        <taxon>Gammaproteobacteria</taxon>
        <taxon>Lysobacterales</taxon>
        <taxon>Lysobacteraceae</taxon>
        <taxon>Solilutibacter</taxon>
    </lineage>
</organism>
<dbReference type="PANTHER" id="PTHR30203">
    <property type="entry name" value="OUTER MEMBRANE CATION EFFLUX PROTEIN"/>
    <property type="match status" value="1"/>
</dbReference>
<sequence>MSPLLSSCRRPLPALLAILLAGCASTHGLAPQASAPADVDRLSAGDSLRDATLSPAAWPEHDWWRALGDPSLDALIQHALAAAPSLDAADARLRRALAQAGMAEAGLRPTLGATAQQSRIDLPDALPAPVGGMSVDSTLSSLRFAWAPDLWGGQRARLSAALGAAHATAAEAQAARMTLAGNIAHAWVALAQAYDTQAAARAELRRNAKLNALGEQRVRAGIDNRIPLEQSRSAEAAARAQVKAAGQQIEALRNTLAILAGEGPDFAHTLARPKPLTPAIALPARLPSELISRRADVAAARWRVEAALRNIQSAKADFHPSLNLAAMVGVVSPSLGQLFKRESGFTYAAPAISLPILDGGRLRSQLAGRHAEFDLAIAEHDQTVLTAIHQVINAVQAARALDARIAAAMHSRQAAAQATDLMRQRRQAGIASQLDVLNAERPLAQLDQQLAQLRARRLDAAIDLDLALGGGLPATPLPASHEKTATP</sequence>
<keyword evidence="13" id="KW-1185">Reference proteome</keyword>
<comment type="similarity">
    <text evidence="2 10">Belongs to the outer membrane factor (OMF) (TC 1.B.17) family.</text>
</comment>
<keyword evidence="8 10" id="KW-0449">Lipoprotein</keyword>
<evidence type="ECO:0000256" key="8">
    <source>
        <dbReference type="ARBA" id="ARBA00023288"/>
    </source>
</evidence>
<evidence type="ECO:0000256" key="1">
    <source>
        <dbReference type="ARBA" id="ARBA00004370"/>
    </source>
</evidence>
<feature type="signal peptide" evidence="10">
    <location>
        <begin position="1"/>
        <end position="26"/>
    </location>
</feature>
<dbReference type="AlphaFoldDB" id="A0A3M2I2R3"/>
<reference evidence="12 13" key="1">
    <citation type="submission" date="2018-10" db="EMBL/GenBank/DDBJ databases">
        <title>Proposal of Lysobacter pythonis sp. nov. isolated from royal pythons (Python regius).</title>
        <authorList>
            <person name="Hans-Juergen B."/>
            <person name="Huptas C."/>
            <person name="Sandra B."/>
            <person name="Igor L."/>
            <person name="Joachim S."/>
            <person name="Siegfried S."/>
            <person name="Mareike W."/>
            <person name="Peter K."/>
        </authorList>
    </citation>
    <scope>NUCLEOTIDE SEQUENCE [LARGE SCALE GENOMIC DNA]</scope>
    <source>
        <strain evidence="12 13">4284/11</strain>
    </source>
</reference>
<dbReference type="Gene3D" id="1.20.1600.10">
    <property type="entry name" value="Outer membrane efflux proteins (OEP)"/>
    <property type="match status" value="1"/>
</dbReference>
<dbReference type="InterPro" id="IPR010131">
    <property type="entry name" value="MdtP/NodT-like"/>
</dbReference>
<dbReference type="OrthoDB" id="9770517at2"/>
<evidence type="ECO:0000256" key="11">
    <source>
        <dbReference type="SAM" id="Coils"/>
    </source>
</evidence>
<evidence type="ECO:0000256" key="3">
    <source>
        <dbReference type="ARBA" id="ARBA00022452"/>
    </source>
</evidence>
<dbReference type="PANTHER" id="PTHR30203:SF20">
    <property type="entry name" value="MULTIDRUG RESISTANCE OUTER MEMBRANE PROTEIN MDTP-RELATED"/>
    <property type="match status" value="1"/>
</dbReference>
<dbReference type="Pfam" id="PF02321">
    <property type="entry name" value="OEP"/>
    <property type="match status" value="2"/>
</dbReference>
<name>A0A3M2I2R3_9GAMM</name>
<evidence type="ECO:0000256" key="5">
    <source>
        <dbReference type="ARBA" id="ARBA00022729"/>
    </source>
</evidence>
<evidence type="ECO:0000256" key="7">
    <source>
        <dbReference type="ARBA" id="ARBA00023139"/>
    </source>
</evidence>
<comment type="subcellular location">
    <subcellularLocation>
        <location evidence="10">Cell outer membrane</location>
        <topology evidence="10">Lipid-anchor</topology>
    </subcellularLocation>
    <subcellularLocation>
        <location evidence="1">Membrane</location>
    </subcellularLocation>
</comment>
<keyword evidence="4 10" id="KW-0812">Transmembrane</keyword>
<feature type="coiled-coil region" evidence="11">
    <location>
        <begin position="235"/>
        <end position="262"/>
    </location>
</feature>
<dbReference type="Gene3D" id="2.20.200.10">
    <property type="entry name" value="Outer membrane efflux proteins (OEP)"/>
    <property type="match status" value="1"/>
</dbReference>
<keyword evidence="6 10" id="KW-0472">Membrane</keyword>
<evidence type="ECO:0000256" key="2">
    <source>
        <dbReference type="ARBA" id="ARBA00007613"/>
    </source>
</evidence>
<comment type="function">
    <text evidence="9">Could be involved in resistance to puromycin, acriflavine and tetraphenylarsonium chloride.</text>
</comment>
<dbReference type="Proteomes" id="UP000275012">
    <property type="component" value="Unassembled WGS sequence"/>
</dbReference>
<feature type="chain" id="PRO_5017846507" evidence="10">
    <location>
        <begin position="27"/>
        <end position="487"/>
    </location>
</feature>
<keyword evidence="3 10" id="KW-1134">Transmembrane beta strand</keyword>
<dbReference type="GO" id="GO:0015562">
    <property type="term" value="F:efflux transmembrane transporter activity"/>
    <property type="evidence" value="ECO:0007669"/>
    <property type="project" value="InterPro"/>
</dbReference>
<keyword evidence="7 10" id="KW-0564">Palmitate</keyword>
<evidence type="ECO:0000313" key="12">
    <source>
        <dbReference type="EMBL" id="RMH94443.1"/>
    </source>
</evidence>
<dbReference type="NCBIfam" id="TIGR01845">
    <property type="entry name" value="outer_NodT"/>
    <property type="match status" value="1"/>
</dbReference>
<dbReference type="RefSeq" id="WP_122100438.1">
    <property type="nucleotide sequence ID" value="NZ_RFLY01000002.1"/>
</dbReference>
<proteinExistence type="inferred from homology"/>
<keyword evidence="5 10" id="KW-0732">Signal</keyword>
<protein>
    <submittedName>
        <fullName evidence="12">Efflux transporter outer membrane subunit</fullName>
    </submittedName>
</protein>
<keyword evidence="11" id="KW-0175">Coiled coil</keyword>
<dbReference type="GO" id="GO:0009279">
    <property type="term" value="C:cell outer membrane"/>
    <property type="evidence" value="ECO:0007669"/>
    <property type="project" value="UniProtKB-SubCell"/>
</dbReference>
<gene>
    <name evidence="12" type="ORF">EBB59_01790</name>
</gene>
<dbReference type="EMBL" id="RFLY01000002">
    <property type="protein sequence ID" value="RMH94443.1"/>
    <property type="molecule type" value="Genomic_DNA"/>
</dbReference>
<evidence type="ECO:0000256" key="9">
    <source>
        <dbReference type="ARBA" id="ARBA00037313"/>
    </source>
</evidence>
<evidence type="ECO:0000256" key="6">
    <source>
        <dbReference type="ARBA" id="ARBA00023136"/>
    </source>
</evidence>
<evidence type="ECO:0000313" key="13">
    <source>
        <dbReference type="Proteomes" id="UP000275012"/>
    </source>
</evidence>